<dbReference type="GO" id="GO:0030246">
    <property type="term" value="F:carbohydrate binding"/>
    <property type="evidence" value="ECO:0007669"/>
    <property type="project" value="InterPro"/>
</dbReference>
<evidence type="ECO:0000256" key="1">
    <source>
        <dbReference type="ARBA" id="ARBA00010466"/>
    </source>
</evidence>
<dbReference type="PANTHER" id="PTHR34294:SF1">
    <property type="entry name" value="TRANSCRIPTIONAL REGULATOR LSRR"/>
    <property type="match status" value="1"/>
</dbReference>
<evidence type="ECO:0000256" key="2">
    <source>
        <dbReference type="ARBA" id="ARBA00023015"/>
    </source>
</evidence>
<feature type="domain" description="Sugar-binding" evidence="5">
    <location>
        <begin position="72"/>
        <end position="317"/>
    </location>
</feature>
<dbReference type="InterPro" id="IPR036388">
    <property type="entry name" value="WH-like_DNA-bd_sf"/>
</dbReference>
<dbReference type="Gene3D" id="3.40.50.1360">
    <property type="match status" value="1"/>
</dbReference>
<dbReference type="InterPro" id="IPR051054">
    <property type="entry name" value="SorC_transcr_regulators"/>
</dbReference>
<dbReference type="RefSeq" id="WP_253766280.1">
    <property type="nucleotide sequence ID" value="NZ_JAMTCK010000001.1"/>
</dbReference>
<name>A0AAE3G953_9PSEU</name>
<comment type="similarity">
    <text evidence="1">Belongs to the SorC transcriptional regulatory family.</text>
</comment>
<protein>
    <submittedName>
        <fullName evidence="6">Transcriptional regulator</fullName>
    </submittedName>
</protein>
<dbReference type="AlphaFoldDB" id="A0AAE3G953"/>
<dbReference type="InterPro" id="IPR007324">
    <property type="entry name" value="Sugar-bd_dom_put"/>
</dbReference>
<dbReference type="InterPro" id="IPR037171">
    <property type="entry name" value="NagB/RpiA_transferase-like"/>
</dbReference>
<dbReference type="Gene3D" id="1.10.10.10">
    <property type="entry name" value="Winged helix-like DNA-binding domain superfamily/Winged helix DNA-binding domain"/>
    <property type="match status" value="1"/>
</dbReference>
<evidence type="ECO:0000259" key="5">
    <source>
        <dbReference type="Pfam" id="PF04198"/>
    </source>
</evidence>
<proteinExistence type="inferred from homology"/>
<keyword evidence="2" id="KW-0805">Transcription regulation</keyword>
<dbReference type="Pfam" id="PF04198">
    <property type="entry name" value="Sugar-bind"/>
    <property type="match status" value="1"/>
</dbReference>
<dbReference type="Proteomes" id="UP001206128">
    <property type="component" value="Unassembled WGS sequence"/>
</dbReference>
<reference evidence="6" key="1">
    <citation type="submission" date="2022-06" db="EMBL/GenBank/DDBJ databases">
        <title>Genomic Encyclopedia of Archaeal and Bacterial Type Strains, Phase II (KMG-II): from individual species to whole genera.</title>
        <authorList>
            <person name="Goeker M."/>
        </authorList>
    </citation>
    <scope>NUCLEOTIDE SEQUENCE</scope>
    <source>
        <strain evidence="6">DSM 43935</strain>
    </source>
</reference>
<keyword evidence="4" id="KW-0804">Transcription</keyword>
<organism evidence="6 7">
    <name type="scientific">Goodfellowiella coeruleoviolacea</name>
    <dbReference type="NCBI Taxonomy" id="334858"/>
    <lineage>
        <taxon>Bacteria</taxon>
        <taxon>Bacillati</taxon>
        <taxon>Actinomycetota</taxon>
        <taxon>Actinomycetes</taxon>
        <taxon>Pseudonocardiales</taxon>
        <taxon>Pseudonocardiaceae</taxon>
        <taxon>Goodfellowiella</taxon>
    </lineage>
</organism>
<evidence type="ECO:0000313" key="7">
    <source>
        <dbReference type="Proteomes" id="UP001206128"/>
    </source>
</evidence>
<evidence type="ECO:0000256" key="3">
    <source>
        <dbReference type="ARBA" id="ARBA00023125"/>
    </source>
</evidence>
<comment type="caution">
    <text evidence="6">The sequence shown here is derived from an EMBL/GenBank/DDBJ whole genome shotgun (WGS) entry which is preliminary data.</text>
</comment>
<gene>
    <name evidence="6" type="ORF">LX83_000388</name>
</gene>
<keyword evidence="3" id="KW-0238">DNA-binding</keyword>
<sequence length="333" mass="35951">MSRSKRRPTLTDSVQAASIAHRFYLRGESKLDIAEAFGISRFKVARILDAALEQGLVRVEFDLPAPVDVGLCEELRSAYGLRRALVLERAPGKQTRPEMRRRIGALAAELLTEIVTKDDVIGLAWARSVNVMTEAIRSLPPCPIVQLCGVQAGMDMYDRSVETVSRLAAVSGGDAYPIFGPLVLPDRRTTETLRKQPGIAETFGQFRNLTKAVVSIGAWQPGESTVYDALGPAEREAIGKRGAKAEVSARLFDADGNALSTGLSHHVLAISAEELRQVPEVIALGYSTPKAEAIDAVLRSGMVSTLITDADTAQLTLELAAKRPPRPRRAASA</sequence>
<dbReference type="PANTHER" id="PTHR34294">
    <property type="entry name" value="TRANSCRIPTIONAL REGULATOR-RELATED"/>
    <property type="match status" value="1"/>
</dbReference>
<accession>A0AAE3G953</accession>
<keyword evidence="7" id="KW-1185">Reference proteome</keyword>
<dbReference type="SUPFAM" id="SSF100950">
    <property type="entry name" value="NagB/RpiA/CoA transferase-like"/>
    <property type="match status" value="1"/>
</dbReference>
<evidence type="ECO:0000313" key="6">
    <source>
        <dbReference type="EMBL" id="MCP2163548.1"/>
    </source>
</evidence>
<dbReference type="GO" id="GO:0003677">
    <property type="term" value="F:DNA binding"/>
    <property type="evidence" value="ECO:0007669"/>
    <property type="project" value="UniProtKB-KW"/>
</dbReference>
<dbReference type="EMBL" id="JAMTCK010000001">
    <property type="protein sequence ID" value="MCP2163548.1"/>
    <property type="molecule type" value="Genomic_DNA"/>
</dbReference>
<evidence type="ECO:0000256" key="4">
    <source>
        <dbReference type="ARBA" id="ARBA00023163"/>
    </source>
</evidence>